<reference evidence="2 3" key="2">
    <citation type="submission" date="2018-10" db="EMBL/GenBank/DDBJ databases">
        <authorList>
            <consortium name="Pathogen Informatics"/>
        </authorList>
    </citation>
    <scope>NUCLEOTIDE SEQUENCE [LARGE SCALE GENOMIC DNA]</scope>
</reference>
<keyword evidence="3" id="KW-1185">Reference proteome</keyword>
<keyword evidence="1" id="KW-0812">Transmembrane</keyword>
<organism evidence="4">
    <name type="scientific">Enterobius vermicularis</name>
    <name type="common">Human pinworm</name>
    <dbReference type="NCBI Taxonomy" id="51028"/>
    <lineage>
        <taxon>Eukaryota</taxon>
        <taxon>Metazoa</taxon>
        <taxon>Ecdysozoa</taxon>
        <taxon>Nematoda</taxon>
        <taxon>Chromadorea</taxon>
        <taxon>Rhabditida</taxon>
        <taxon>Spirurina</taxon>
        <taxon>Oxyuridomorpha</taxon>
        <taxon>Oxyuroidea</taxon>
        <taxon>Oxyuridae</taxon>
        <taxon>Enterobius</taxon>
    </lineage>
</organism>
<keyword evidence="1" id="KW-0472">Membrane</keyword>
<dbReference type="EMBL" id="UXUI01016555">
    <property type="protein sequence ID" value="VDD97995.1"/>
    <property type="molecule type" value="Genomic_DNA"/>
</dbReference>
<accession>A0A0N4VRF0</accession>
<evidence type="ECO:0000313" key="2">
    <source>
        <dbReference type="EMBL" id="VDD97995.1"/>
    </source>
</evidence>
<dbReference type="AlphaFoldDB" id="A0A0N4VRF0"/>
<proteinExistence type="predicted"/>
<feature type="transmembrane region" description="Helical" evidence="1">
    <location>
        <begin position="45"/>
        <end position="62"/>
    </location>
</feature>
<dbReference type="Proteomes" id="UP000274131">
    <property type="component" value="Unassembled WGS sequence"/>
</dbReference>
<keyword evidence="1" id="KW-1133">Transmembrane helix</keyword>
<gene>
    <name evidence="2" type="ORF">EVEC_LOCUS12746</name>
</gene>
<evidence type="ECO:0000313" key="3">
    <source>
        <dbReference type="Proteomes" id="UP000274131"/>
    </source>
</evidence>
<evidence type="ECO:0000256" key="1">
    <source>
        <dbReference type="SAM" id="Phobius"/>
    </source>
</evidence>
<name>A0A0N4VRF0_ENTVE</name>
<dbReference type="WBParaSite" id="EVEC_0001361801-mRNA-1">
    <property type="protein sequence ID" value="EVEC_0001361801-mRNA-1"/>
    <property type="gene ID" value="EVEC_0001361801"/>
</dbReference>
<protein>
    <submittedName>
        <fullName evidence="4">PGG domain-containing protein</fullName>
    </submittedName>
</protein>
<sequence length="70" mass="7795">MVSVSVPMTYFVNNKCMEWGLGGRDANTDDDDDDDDAATDVNVDVGETMTIIMMAIVAIVMVNRKHQQRQ</sequence>
<reference evidence="4" key="1">
    <citation type="submission" date="2017-02" db="UniProtKB">
        <authorList>
            <consortium name="WormBaseParasite"/>
        </authorList>
    </citation>
    <scope>IDENTIFICATION</scope>
</reference>
<evidence type="ECO:0000313" key="4">
    <source>
        <dbReference type="WBParaSite" id="EVEC_0001361801-mRNA-1"/>
    </source>
</evidence>